<keyword evidence="6" id="KW-0597">Phosphoprotein</keyword>
<evidence type="ECO:0000256" key="8">
    <source>
        <dbReference type="ARBA" id="ARBA00023242"/>
    </source>
</evidence>
<dbReference type="PANTHER" id="PTHR31633:SF1">
    <property type="entry name" value="H_ACA RIBONUCLEOPROTEIN COMPLEX NON-CORE SUBUNIT NAF1"/>
    <property type="match status" value="1"/>
</dbReference>
<feature type="compositionally biased region" description="Basic and acidic residues" evidence="9">
    <location>
        <begin position="1"/>
        <end position="18"/>
    </location>
</feature>
<feature type="compositionally biased region" description="Polar residues" evidence="9">
    <location>
        <begin position="509"/>
        <end position="520"/>
    </location>
</feature>
<gene>
    <name evidence="10" type="ORF">AXF42_Ash002441</name>
</gene>
<keyword evidence="11" id="KW-1185">Reference proteome</keyword>
<evidence type="ECO:0000313" key="11">
    <source>
        <dbReference type="Proteomes" id="UP000236161"/>
    </source>
</evidence>
<feature type="compositionally biased region" description="Basic and acidic residues" evidence="9">
    <location>
        <begin position="60"/>
        <end position="73"/>
    </location>
</feature>
<feature type="compositionally biased region" description="Basic and acidic residues" evidence="9">
    <location>
        <begin position="41"/>
        <end position="50"/>
    </location>
</feature>
<evidence type="ECO:0000256" key="1">
    <source>
        <dbReference type="ARBA" id="ARBA00004123"/>
    </source>
</evidence>
<evidence type="ECO:0000256" key="3">
    <source>
        <dbReference type="ARBA" id="ARBA00021438"/>
    </source>
</evidence>
<dbReference type="OrthoDB" id="21550at2759"/>
<dbReference type="InterPro" id="IPR040309">
    <property type="entry name" value="Naf1"/>
</dbReference>
<dbReference type="GO" id="GO:0005634">
    <property type="term" value="C:nucleus"/>
    <property type="evidence" value="ECO:0007669"/>
    <property type="project" value="UniProtKB-SubCell"/>
</dbReference>
<keyword evidence="8" id="KW-0539">Nucleus</keyword>
<dbReference type="EMBL" id="KZ451969">
    <property type="protein sequence ID" value="PKA57137.1"/>
    <property type="molecule type" value="Genomic_DNA"/>
</dbReference>
<dbReference type="GO" id="GO:0000493">
    <property type="term" value="P:box H/ACA snoRNP assembly"/>
    <property type="evidence" value="ECO:0007669"/>
    <property type="project" value="InterPro"/>
</dbReference>
<dbReference type="AlphaFoldDB" id="A0A2I0ANJ4"/>
<evidence type="ECO:0000256" key="5">
    <source>
        <dbReference type="ARBA" id="ARBA00022552"/>
    </source>
</evidence>
<dbReference type="Proteomes" id="UP000236161">
    <property type="component" value="Unassembled WGS sequence"/>
</dbReference>
<dbReference type="GO" id="GO:0006364">
    <property type="term" value="P:rRNA processing"/>
    <property type="evidence" value="ECO:0007669"/>
    <property type="project" value="UniProtKB-KW"/>
</dbReference>
<proteinExistence type="inferred from homology"/>
<evidence type="ECO:0000256" key="7">
    <source>
        <dbReference type="ARBA" id="ARBA00022884"/>
    </source>
</evidence>
<dbReference type="InterPro" id="IPR009000">
    <property type="entry name" value="Transl_B-barrel_sf"/>
</dbReference>
<keyword evidence="7" id="KW-0694">RNA-binding</keyword>
<feature type="compositionally biased region" description="Low complexity" evidence="9">
    <location>
        <begin position="108"/>
        <end position="130"/>
    </location>
</feature>
<keyword evidence="5" id="KW-0698">rRNA processing</keyword>
<evidence type="ECO:0000256" key="9">
    <source>
        <dbReference type="SAM" id="MobiDB-lite"/>
    </source>
</evidence>
<sequence length="588" mass="64829">MEGIKIDGLNKSDSRQENSDDSGLAFKTNGEELKASPIEIEEPKIDESKKNGNFQEDIVDSGREFKKDVEELKASSADMEGIKINGLKNESCQEGDDEEDSDSEGSRDSSSSDDSTSSESSSSATTSSSSSEEEEFFAAKRTEKSKQLEEGEVGDSDAEAATFLSDEEEEGAKGPIVSKREIQDLRPVPKVVALLEPCHQMLPVGVISAIMSNRVVVDGSISHNPLDEGSILWVTHSRRPLGIVDEIFGPVKNPYYVIRYNSEEEVPKEVSVGVAISFVMEFASHILNNKELYRKGYDASGDNDEEVDDEVEFSDDEKEAEYKTSLRQVKRAATGNRKPMKQVVRLDKERATSKASRIQHMEIQTHASSSMTQSFLTDHAIPQPAPPTGHCGFGSQCSKSVSAAEKVLATTPTLPTFPPPMQSVNFFGNPSQPMLTQQPDTLWGRGFSPQLLNTAWQDNLPTQLQNQNILFNNFVNLIAFQQQLQQLIPYQEISMPWHIPGSLQPIGAGSSQQRMGQNDFATPFVNGLMNGPGTSDLGKDQRQSQVPPSFVPYFQFNEHPPGSTQGRRPYQRGGGQSYRRGGPQNNHR</sequence>
<dbReference type="Pfam" id="PF04410">
    <property type="entry name" value="Gar1"/>
    <property type="match status" value="1"/>
</dbReference>
<dbReference type="SUPFAM" id="SSF50447">
    <property type="entry name" value="Translation proteins"/>
    <property type="match status" value="1"/>
</dbReference>
<dbReference type="PANTHER" id="PTHR31633">
    <property type="entry name" value="H/ACA RIBONUCLEOPROTEIN COMPLEX NON-CORE SUBUNIT NAF1"/>
    <property type="match status" value="1"/>
</dbReference>
<evidence type="ECO:0000256" key="2">
    <source>
        <dbReference type="ARBA" id="ARBA00009801"/>
    </source>
</evidence>
<dbReference type="GO" id="GO:0001522">
    <property type="term" value="P:pseudouridine synthesis"/>
    <property type="evidence" value="ECO:0007669"/>
    <property type="project" value="InterPro"/>
</dbReference>
<feature type="compositionally biased region" description="Low complexity" evidence="9">
    <location>
        <begin position="577"/>
        <end position="588"/>
    </location>
</feature>
<dbReference type="InterPro" id="IPR007504">
    <property type="entry name" value="H/ACA_rnp_Gar1/Naf1"/>
</dbReference>
<protein>
    <recommendedName>
        <fullName evidence="3">H/ACA ribonucleoprotein complex non-core subunit NAF1</fullName>
    </recommendedName>
</protein>
<dbReference type="Gene3D" id="2.40.10.230">
    <property type="entry name" value="Probable tRNA pseudouridine synthase domain"/>
    <property type="match status" value="1"/>
</dbReference>
<evidence type="ECO:0000256" key="6">
    <source>
        <dbReference type="ARBA" id="ARBA00022553"/>
    </source>
</evidence>
<feature type="region of interest" description="Disordered" evidence="9">
    <location>
        <begin position="1"/>
        <end position="157"/>
    </location>
</feature>
<organism evidence="10 11">
    <name type="scientific">Apostasia shenzhenica</name>
    <dbReference type="NCBI Taxonomy" id="1088818"/>
    <lineage>
        <taxon>Eukaryota</taxon>
        <taxon>Viridiplantae</taxon>
        <taxon>Streptophyta</taxon>
        <taxon>Embryophyta</taxon>
        <taxon>Tracheophyta</taxon>
        <taxon>Spermatophyta</taxon>
        <taxon>Magnoliopsida</taxon>
        <taxon>Liliopsida</taxon>
        <taxon>Asparagales</taxon>
        <taxon>Orchidaceae</taxon>
        <taxon>Apostasioideae</taxon>
        <taxon>Apostasia</taxon>
    </lineage>
</organism>
<feature type="compositionally biased region" description="Acidic residues" evidence="9">
    <location>
        <begin position="93"/>
        <end position="103"/>
    </location>
</feature>
<comment type="similarity">
    <text evidence="2">Belongs to the NAF1 family.</text>
</comment>
<name>A0A2I0ANJ4_9ASPA</name>
<reference evidence="10 11" key="1">
    <citation type="journal article" date="2017" name="Nature">
        <title>The Apostasia genome and the evolution of orchids.</title>
        <authorList>
            <person name="Zhang G.Q."/>
            <person name="Liu K.W."/>
            <person name="Li Z."/>
            <person name="Lohaus R."/>
            <person name="Hsiao Y.Y."/>
            <person name="Niu S.C."/>
            <person name="Wang J.Y."/>
            <person name="Lin Y.C."/>
            <person name="Xu Q."/>
            <person name="Chen L.J."/>
            <person name="Yoshida K."/>
            <person name="Fujiwara S."/>
            <person name="Wang Z.W."/>
            <person name="Zhang Y.Q."/>
            <person name="Mitsuda N."/>
            <person name="Wang M."/>
            <person name="Liu G.H."/>
            <person name="Pecoraro L."/>
            <person name="Huang H.X."/>
            <person name="Xiao X.J."/>
            <person name="Lin M."/>
            <person name="Wu X.Y."/>
            <person name="Wu W.L."/>
            <person name="Chen Y.Y."/>
            <person name="Chang S.B."/>
            <person name="Sakamoto S."/>
            <person name="Ohme-Takagi M."/>
            <person name="Yagi M."/>
            <person name="Zeng S.J."/>
            <person name="Shen C.Y."/>
            <person name="Yeh C.M."/>
            <person name="Luo Y.B."/>
            <person name="Tsai W.C."/>
            <person name="Van de Peer Y."/>
            <person name="Liu Z.J."/>
        </authorList>
    </citation>
    <scope>NUCLEOTIDE SEQUENCE [LARGE SCALE GENOMIC DNA]</scope>
    <source>
        <strain evidence="11">cv. Shenzhen</strain>
        <tissue evidence="10">Stem</tissue>
    </source>
</reference>
<feature type="region of interest" description="Disordered" evidence="9">
    <location>
        <begin position="507"/>
        <end position="588"/>
    </location>
</feature>
<evidence type="ECO:0000256" key="4">
    <source>
        <dbReference type="ARBA" id="ARBA00022517"/>
    </source>
</evidence>
<dbReference type="InterPro" id="IPR038664">
    <property type="entry name" value="Gar1/Naf1_Cbf5-bd_sf"/>
</dbReference>
<dbReference type="GO" id="GO:0003723">
    <property type="term" value="F:RNA binding"/>
    <property type="evidence" value="ECO:0007669"/>
    <property type="project" value="UniProtKB-KW"/>
</dbReference>
<dbReference type="STRING" id="1088818.A0A2I0ANJ4"/>
<evidence type="ECO:0000313" key="10">
    <source>
        <dbReference type="EMBL" id="PKA57137.1"/>
    </source>
</evidence>
<dbReference type="FunFam" id="2.40.10.230:FF:000002">
    <property type="entry name" value="H/ACA ribonucleoprotein complex non-core subunit NAF1"/>
    <property type="match status" value="1"/>
</dbReference>
<accession>A0A2I0ANJ4</accession>
<dbReference type="GO" id="GO:0005732">
    <property type="term" value="C:sno(s)RNA-containing ribonucleoprotein complex"/>
    <property type="evidence" value="ECO:0007669"/>
    <property type="project" value="InterPro"/>
</dbReference>
<feature type="compositionally biased region" description="Basic and acidic residues" evidence="9">
    <location>
        <begin position="137"/>
        <end position="149"/>
    </location>
</feature>
<keyword evidence="4" id="KW-0690">Ribosome biogenesis</keyword>
<comment type="subcellular location">
    <subcellularLocation>
        <location evidence="1">Nucleus</location>
    </subcellularLocation>
</comment>